<gene>
    <name evidence="1" type="ORF">ED312_14255</name>
</gene>
<dbReference type="EMBL" id="RJTM01000099">
    <property type="protein sequence ID" value="RNL84102.1"/>
    <property type="molecule type" value="Genomic_DNA"/>
</dbReference>
<accession>A0A3N0E8D0</accession>
<protein>
    <submittedName>
        <fullName evidence="1">Uncharacterized protein</fullName>
    </submittedName>
</protein>
<comment type="caution">
    <text evidence="1">The sequence shown here is derived from an EMBL/GenBank/DDBJ whole genome shotgun (WGS) entry which is preliminary data.</text>
</comment>
<organism evidence="1 2">
    <name type="scientific">Sinomicrobium pectinilyticum</name>
    <dbReference type="NCBI Taxonomy" id="1084421"/>
    <lineage>
        <taxon>Bacteria</taxon>
        <taxon>Pseudomonadati</taxon>
        <taxon>Bacteroidota</taxon>
        <taxon>Flavobacteriia</taxon>
        <taxon>Flavobacteriales</taxon>
        <taxon>Flavobacteriaceae</taxon>
        <taxon>Sinomicrobium</taxon>
    </lineage>
</organism>
<reference evidence="1 2" key="1">
    <citation type="submission" date="2018-10" db="EMBL/GenBank/DDBJ databases">
        <title>Sinomicrobium pectinilyticum sp. nov., a pectinase-producing bacterium isolated from alkaline and saline soil, and emended description of the genus Sinomicrobium.</title>
        <authorList>
            <person name="Cheng B."/>
            <person name="Li C."/>
            <person name="Lai Q."/>
            <person name="Du M."/>
            <person name="Shao Z."/>
            <person name="Xu P."/>
            <person name="Yang C."/>
        </authorList>
    </citation>
    <scope>NUCLEOTIDE SEQUENCE [LARGE SCALE GENOMIC DNA]</scope>
    <source>
        <strain evidence="1 2">5DNS001</strain>
    </source>
</reference>
<evidence type="ECO:0000313" key="2">
    <source>
        <dbReference type="Proteomes" id="UP000267469"/>
    </source>
</evidence>
<sequence>MLMGDIQSKKKRIRTIGELAFFIHTPLLLFWSRARAMPAMPAEEEGPVYIRRFILNFHKTNSGENIDGTGII</sequence>
<dbReference type="Proteomes" id="UP000267469">
    <property type="component" value="Unassembled WGS sequence"/>
</dbReference>
<keyword evidence="2" id="KW-1185">Reference proteome</keyword>
<dbReference type="AlphaFoldDB" id="A0A3N0E8D0"/>
<evidence type="ECO:0000313" key="1">
    <source>
        <dbReference type="EMBL" id="RNL84102.1"/>
    </source>
</evidence>
<name>A0A3N0E8D0_SINP1</name>
<proteinExistence type="predicted"/>